<protein>
    <submittedName>
        <fullName evidence="1">Uncharacterized protein</fullName>
    </submittedName>
</protein>
<dbReference type="PATRIC" id="fig|1121318.3.peg.1449"/>
<dbReference type="EMBL" id="LHUR01000018">
    <property type="protein sequence ID" value="KOA20239.1"/>
    <property type="molecule type" value="Genomic_DNA"/>
</dbReference>
<evidence type="ECO:0000313" key="2">
    <source>
        <dbReference type="Proteomes" id="UP000037043"/>
    </source>
</evidence>
<organism evidence="1 2">
    <name type="scientific">Clostridium homopropionicum DSM 5847</name>
    <dbReference type="NCBI Taxonomy" id="1121318"/>
    <lineage>
        <taxon>Bacteria</taxon>
        <taxon>Bacillati</taxon>
        <taxon>Bacillota</taxon>
        <taxon>Clostridia</taxon>
        <taxon>Eubacteriales</taxon>
        <taxon>Clostridiaceae</taxon>
        <taxon>Clostridium</taxon>
    </lineage>
</organism>
<sequence>MQDNFQVTNSEVQQVTTDECIIGQKVYGKCRQQDCLKPLDSNTIPTPGMIQIDSSRSGETENISGGGLIGTIAPNSIIKFDSTVSGVQLVPNTFSVSDIKVLSIQPSVFSQDGFYDVTIKYTFAYQINLLDSNGDPIPVTLGTGTTTDINAFTTYTKLVPLFGGEASTSTVVTLNTLYDPSSVYSQANPYTLVEAIANPLTINIGTYVVGTETEYHADITIGLFTIIKLFRIVNMLVASAGNCDVPVCDPIQPGDPCEYFNSLPFPFDDFDPPSSLV</sequence>
<accession>A0A0L6ZB89</accession>
<dbReference type="Proteomes" id="UP000037043">
    <property type="component" value="Unassembled WGS sequence"/>
</dbReference>
<comment type="caution">
    <text evidence="1">The sequence shown here is derived from an EMBL/GenBank/DDBJ whole genome shotgun (WGS) entry which is preliminary data.</text>
</comment>
<proteinExistence type="predicted"/>
<name>A0A0L6ZB89_9CLOT</name>
<evidence type="ECO:0000313" key="1">
    <source>
        <dbReference type="EMBL" id="KOA20239.1"/>
    </source>
</evidence>
<dbReference type="AlphaFoldDB" id="A0A0L6ZB89"/>
<reference evidence="2" key="1">
    <citation type="submission" date="2015-08" db="EMBL/GenBank/DDBJ databases">
        <title>Genome sequence of the strict anaerobe Clostridium homopropionicum LuHBu1 (DSM 5847T).</title>
        <authorList>
            <person name="Poehlein A."/>
            <person name="Beck M."/>
            <person name="Schiel-Bengelsdorf B."/>
            <person name="Bengelsdorf F.R."/>
            <person name="Daniel R."/>
            <person name="Duerre P."/>
        </authorList>
    </citation>
    <scope>NUCLEOTIDE SEQUENCE [LARGE SCALE GENOMIC DNA]</scope>
    <source>
        <strain evidence="2">DSM 5847</strain>
    </source>
</reference>
<dbReference type="RefSeq" id="WP_052221001.1">
    <property type="nucleotide sequence ID" value="NZ_LHUR01000018.1"/>
</dbReference>
<keyword evidence="2" id="KW-1185">Reference proteome</keyword>
<gene>
    <name evidence="1" type="ORF">CLHOM_14440</name>
</gene>
<dbReference type="STRING" id="36844.SAMN04488501_11127"/>